<dbReference type="GO" id="GO:0010181">
    <property type="term" value="F:FMN binding"/>
    <property type="evidence" value="ECO:0007669"/>
    <property type="project" value="InterPro"/>
</dbReference>
<dbReference type="EMBL" id="AP028654">
    <property type="protein sequence ID" value="BEP30042.1"/>
    <property type="molecule type" value="Genomic_DNA"/>
</dbReference>
<comment type="cofactor">
    <cofactor evidence="3">
        <name>FAD</name>
        <dbReference type="ChEBI" id="CHEBI:57692"/>
    </cofactor>
</comment>
<dbReference type="Pfam" id="PF21349">
    <property type="entry name" value="RUBY_RBDX"/>
    <property type="match status" value="1"/>
</dbReference>
<dbReference type="Pfam" id="PF18267">
    <property type="entry name" value="Rubredoxin_C"/>
    <property type="match status" value="1"/>
</dbReference>
<evidence type="ECO:0000259" key="10">
    <source>
        <dbReference type="PROSITE" id="PS50902"/>
    </source>
</evidence>
<feature type="domain" description="Flavodoxin-like" evidence="10">
    <location>
        <begin position="255"/>
        <end position="394"/>
    </location>
</feature>
<dbReference type="Gene3D" id="3.60.15.10">
    <property type="entry name" value="Ribonuclease Z/Hydroxyacylglutathione hydrolase-like"/>
    <property type="match status" value="1"/>
</dbReference>
<dbReference type="InterPro" id="IPR029039">
    <property type="entry name" value="Flavoprotein-like_sf"/>
</dbReference>
<dbReference type="Pfam" id="PF07992">
    <property type="entry name" value="Pyr_redox_2"/>
    <property type="match status" value="1"/>
</dbReference>
<dbReference type="SMART" id="SM00849">
    <property type="entry name" value="Lactamase_B"/>
    <property type="match status" value="1"/>
</dbReference>
<proteinExistence type="inferred from homology"/>
<dbReference type="InterPro" id="IPR023753">
    <property type="entry name" value="FAD/NAD-binding_dom"/>
</dbReference>
<dbReference type="PRINTS" id="PR00411">
    <property type="entry name" value="PNDRDTASEI"/>
</dbReference>
<dbReference type="InterPro" id="IPR036866">
    <property type="entry name" value="RibonucZ/Hydroxyglut_hydro"/>
</dbReference>
<dbReference type="KEGG" id="hprf:HLPR_23730"/>
<dbReference type="InterPro" id="IPR041575">
    <property type="entry name" value="Rubredoxin_C"/>
</dbReference>
<keyword evidence="6" id="KW-0285">Flavoprotein</keyword>
<keyword evidence="9" id="KW-0408">Iron</keyword>
<dbReference type="PRINTS" id="PR00368">
    <property type="entry name" value="FADPNR"/>
</dbReference>
<dbReference type="InterPro" id="IPR036188">
    <property type="entry name" value="FAD/NAD-bd_sf"/>
</dbReference>
<evidence type="ECO:0000259" key="11">
    <source>
        <dbReference type="PROSITE" id="PS50903"/>
    </source>
</evidence>
<name>A0AAU9EDB5_9FIRM</name>
<gene>
    <name evidence="12" type="ORF">HLPR_23730</name>
</gene>
<dbReference type="GO" id="GO:0005506">
    <property type="term" value="F:iron ion binding"/>
    <property type="evidence" value="ECO:0007669"/>
    <property type="project" value="InterPro"/>
</dbReference>
<protein>
    <submittedName>
        <fullName evidence="12">FAD-dependent oxidoreductase</fullName>
    </submittedName>
</protein>
<dbReference type="GO" id="GO:0016651">
    <property type="term" value="F:oxidoreductase activity, acting on NAD(P)H"/>
    <property type="evidence" value="ECO:0007669"/>
    <property type="project" value="UniProtKB-ARBA"/>
</dbReference>
<evidence type="ECO:0000256" key="4">
    <source>
        <dbReference type="ARBA" id="ARBA00007121"/>
    </source>
</evidence>
<evidence type="ECO:0000256" key="1">
    <source>
        <dbReference type="ARBA" id="ARBA00001962"/>
    </source>
</evidence>
<dbReference type="InterPro" id="IPR001279">
    <property type="entry name" value="Metallo-B-lactamas"/>
</dbReference>
<dbReference type="SUPFAM" id="SSF51905">
    <property type="entry name" value="FAD/NAD(P)-binding domain"/>
    <property type="match status" value="2"/>
</dbReference>
<dbReference type="RefSeq" id="WP_338535645.1">
    <property type="nucleotide sequence ID" value="NZ_AP028654.1"/>
</dbReference>
<dbReference type="InterPro" id="IPR024934">
    <property type="entry name" value="Rubredoxin-like_dom"/>
</dbReference>
<evidence type="ECO:0000256" key="6">
    <source>
        <dbReference type="ARBA" id="ARBA00022630"/>
    </source>
</evidence>
<evidence type="ECO:0000313" key="13">
    <source>
        <dbReference type="Proteomes" id="UP001321786"/>
    </source>
</evidence>
<evidence type="ECO:0000256" key="5">
    <source>
        <dbReference type="ARBA" id="ARBA00022448"/>
    </source>
</evidence>
<dbReference type="SUPFAM" id="SSF57802">
    <property type="entry name" value="Rubredoxin-like"/>
    <property type="match status" value="1"/>
</dbReference>
<dbReference type="Pfam" id="PF19583">
    <property type="entry name" value="ODP"/>
    <property type="match status" value="1"/>
</dbReference>
<evidence type="ECO:0000256" key="9">
    <source>
        <dbReference type="ARBA" id="ARBA00023004"/>
    </source>
</evidence>
<dbReference type="InterPro" id="IPR008254">
    <property type="entry name" value="Flavodoxin/NO_synth"/>
</dbReference>
<dbReference type="InterPro" id="IPR051285">
    <property type="entry name" value="NADH_oxidoreductase_modular"/>
</dbReference>
<organism evidence="12 13">
    <name type="scientific">Helicovermis profundi</name>
    <dbReference type="NCBI Taxonomy" id="3065157"/>
    <lineage>
        <taxon>Bacteria</taxon>
        <taxon>Bacillati</taxon>
        <taxon>Bacillota</taxon>
        <taxon>Clostridia</taxon>
        <taxon>Helicovermis</taxon>
    </lineage>
</organism>
<evidence type="ECO:0000256" key="8">
    <source>
        <dbReference type="ARBA" id="ARBA00022982"/>
    </source>
</evidence>
<dbReference type="AlphaFoldDB" id="A0AAU9EDB5"/>
<dbReference type="InterPro" id="IPR045761">
    <property type="entry name" value="ODP_dom"/>
</dbReference>
<accession>A0AAU9EDB5</accession>
<dbReference type="Gene3D" id="3.40.50.360">
    <property type="match status" value="1"/>
</dbReference>
<dbReference type="SUPFAM" id="SSF56281">
    <property type="entry name" value="Metallo-hydrolase/oxidoreductase"/>
    <property type="match status" value="1"/>
</dbReference>
<feature type="domain" description="Rubredoxin-like" evidence="11">
    <location>
        <begin position="423"/>
        <end position="457"/>
    </location>
</feature>
<dbReference type="InterPro" id="IPR048574">
    <property type="entry name" value="RUBY_RBDX"/>
</dbReference>
<dbReference type="Gene3D" id="2.20.28.10">
    <property type="match status" value="1"/>
</dbReference>
<evidence type="ECO:0000256" key="7">
    <source>
        <dbReference type="ARBA" id="ARBA00022827"/>
    </source>
</evidence>
<dbReference type="Gene3D" id="3.50.50.60">
    <property type="entry name" value="FAD/NAD(P)-binding domain"/>
    <property type="match status" value="2"/>
</dbReference>
<comment type="similarity">
    <text evidence="4">In the N-terminal section; belongs to the zinc metallo-hydrolase group 3 family.</text>
</comment>
<keyword evidence="13" id="KW-1185">Reference proteome</keyword>
<keyword evidence="7" id="KW-0274">FAD</keyword>
<evidence type="ECO:0000256" key="3">
    <source>
        <dbReference type="ARBA" id="ARBA00001974"/>
    </source>
</evidence>
<comment type="cofactor">
    <cofactor evidence="1">
        <name>Fe cation</name>
        <dbReference type="ChEBI" id="CHEBI:24875"/>
    </cofactor>
</comment>
<dbReference type="Proteomes" id="UP001321786">
    <property type="component" value="Chromosome"/>
</dbReference>
<keyword evidence="8" id="KW-0249">Electron transport</keyword>
<dbReference type="PROSITE" id="PS50902">
    <property type="entry name" value="FLAVODOXIN_LIKE"/>
    <property type="match status" value="1"/>
</dbReference>
<keyword evidence="5" id="KW-0813">Transport</keyword>
<dbReference type="CDD" id="cd07709">
    <property type="entry name" value="flavodiiron_proteins_MBL-fold"/>
    <property type="match status" value="1"/>
</dbReference>
<dbReference type="PANTHER" id="PTHR32145:SF11">
    <property type="entry name" value="DIFLAVIN FLAVOPROTEIN A 2-RELATED"/>
    <property type="match status" value="1"/>
</dbReference>
<dbReference type="PROSITE" id="PS50903">
    <property type="entry name" value="RUBREDOXIN_LIKE"/>
    <property type="match status" value="1"/>
</dbReference>
<dbReference type="Pfam" id="PF00258">
    <property type="entry name" value="Flavodoxin_1"/>
    <property type="match status" value="1"/>
</dbReference>
<evidence type="ECO:0000256" key="2">
    <source>
        <dbReference type="ARBA" id="ARBA00001965"/>
    </source>
</evidence>
<comment type="cofactor">
    <cofactor evidence="2">
        <name>Fe(3+)</name>
        <dbReference type="ChEBI" id="CHEBI:29034"/>
    </cofactor>
</comment>
<sequence>MDTLNLKNGITWVGALDPNLKVFDIIMETEFGTSYNSYIVEGKDKIALFETVKIKFFDEYIKKLKSLIDINKIEYIVVDHTEPDHVGSVEKLLKLNPNMKIVGSTTALRFLKNIVNMEFESIAVSTGDTIDLGGKTLEFISAPFLHWPDSMYTYVKEDKALITCDSFGAHYSFDEILLSKVKSRDDYMSALKYYHTMIFGPFKAYLLSAIKKIEKKEIDMILPGHGPVLDENPWEIVDIYRKWSTEEPIFTNKTVVVPYVSAYGYTKTIAEKIVEGIKSEKLIDVFLYDMVYEDKNKVLEKIRWSDGILFGTPTINGDALPPIWDLVMSMSPIIHSKKLTAVFGSYGWSGEGVSNIEDRLKQVRTNKFADGLKINFKPSISQEELAFNYGKEFAKTLLGTIEKPLFTKTSRSDRPKFESDGKIKKWRCVVCGDIFEGEYPPEICPTCGASSEQFEEYIEEENLFVSEEELNIVIIGNGIAGLSAAKAARKRNKVALITIISSEKTITYNRPMLSDYMVDDYDEKSFYIENEDWYKENNILLKLNTRIDKINDKDQTLTTSGLEVISYDKLIIANGSRCFVPPITDINLDGVFTVRTIDDVDKIIKYSENVNNVVILGGGLLGLESAFSMLKLGKKVTIVELSRSLASRQLDKKISSFLKNRLGELGVKVFTNMSTNAILGNEKVSGVHLCDSQVIDAELVIVSAGIRSNISIGNDTALDINRGIKVNEFMESNIKNIYAAGDVAEYDSLVYGIWPASQTQGEIAGANSVGDNKKFEHFTLSTVFSGFDLEFFSIGDIGNSDDEKYSYILIDDLKNGNYQKFTFDKNILVGGILFGDMKNSIKLINGIKNGLKKDNLTMEFFS</sequence>
<dbReference type="Gene3D" id="3.30.390.30">
    <property type="match status" value="1"/>
</dbReference>
<evidence type="ECO:0000313" key="12">
    <source>
        <dbReference type="EMBL" id="BEP30042.1"/>
    </source>
</evidence>
<reference evidence="12 13" key="1">
    <citation type="submission" date="2023-08" db="EMBL/GenBank/DDBJ databases">
        <title>Helicovermis profunda gen. nov., sp. nov., a novel mesophilic, fermentative bacterium within the Bacillota from a deep-sea hydrothermal vent chimney.</title>
        <authorList>
            <person name="Miyazaki U."/>
            <person name="Mizutani D."/>
            <person name="Hashimoto Y."/>
            <person name="Tame A."/>
            <person name="Sawayama S."/>
            <person name="Miyazaki J."/>
            <person name="Takai K."/>
            <person name="Nakagawa S."/>
        </authorList>
    </citation>
    <scope>NUCLEOTIDE SEQUENCE [LARGE SCALE GENOMIC DNA]</scope>
    <source>
        <strain evidence="12 13">S502</strain>
    </source>
</reference>
<dbReference type="SUPFAM" id="SSF52218">
    <property type="entry name" value="Flavoproteins"/>
    <property type="match status" value="1"/>
</dbReference>
<dbReference type="InterPro" id="IPR016156">
    <property type="entry name" value="FAD/NAD-linked_Rdtase_dimer_sf"/>
</dbReference>
<dbReference type="PANTHER" id="PTHR32145">
    <property type="entry name" value="DIFLAVIN FLAVOPROTEIN A 2-RELATED"/>
    <property type="match status" value="1"/>
</dbReference>